<sequence length="167" mass="19194">MKYRLLIRILLLLFFWLTEAYALEVGQKVPACRIFAYPNKVPIDFQSLRGQVVYIDFWASWCGPCAKSFPFMNSLHDQLKQNGLHIVAVNVDEDVADAEHFLQDLPASFQLGRDEESQCAKIFDVQAMPSTYLVDRKGIVRYVHLGFRGSEVETLRSQVEELLHESP</sequence>
<dbReference type="eggNOG" id="COG0526">
    <property type="taxonomic scope" value="Bacteria"/>
</dbReference>
<dbReference type="RefSeq" id="WP_013819329.1">
    <property type="nucleotide sequence ID" value="NC_015572.1"/>
</dbReference>
<name>F9ZZ68_METMM</name>
<protein>
    <submittedName>
        <fullName evidence="2">Redoxin domain protein</fullName>
    </submittedName>
</protein>
<reference evidence="3" key="3">
    <citation type="submission" date="2011-05" db="EMBL/GenBank/DDBJ databases">
        <title>Complete sequence of Methylomonas methanica MC09.</title>
        <authorList>
            <consortium name="US DOE Joint Genome Institute"/>
            <person name="Lucas S."/>
            <person name="Han J."/>
            <person name="Lapidus A."/>
            <person name="Cheng J.-F."/>
            <person name="Goodwin L."/>
            <person name="Pitluck S."/>
            <person name="Peters L."/>
            <person name="Mikhailova N."/>
            <person name="Teshima H."/>
            <person name="Han C."/>
            <person name="Tapia R."/>
            <person name="Land M."/>
            <person name="Hauser L."/>
            <person name="Kyrpides N."/>
            <person name="Ivanova N."/>
            <person name="Pagani I."/>
            <person name="Stein L."/>
            <person name="Woyke T."/>
        </authorList>
    </citation>
    <scope>NUCLEOTIDE SEQUENCE [LARGE SCALE GENOMIC DNA]</scope>
    <source>
        <strain evidence="3">MC09</strain>
    </source>
</reference>
<evidence type="ECO:0000313" key="3">
    <source>
        <dbReference type="Proteomes" id="UP000008888"/>
    </source>
</evidence>
<dbReference type="Proteomes" id="UP000008888">
    <property type="component" value="Chromosome"/>
</dbReference>
<proteinExistence type="predicted"/>
<dbReference type="CDD" id="cd02966">
    <property type="entry name" value="TlpA_like_family"/>
    <property type="match status" value="1"/>
</dbReference>
<dbReference type="SUPFAM" id="SSF52833">
    <property type="entry name" value="Thioredoxin-like"/>
    <property type="match status" value="1"/>
</dbReference>
<organism evidence="2 3">
    <name type="scientific">Methylomonas methanica (strain DSM 25384 / MC09)</name>
    <dbReference type="NCBI Taxonomy" id="857087"/>
    <lineage>
        <taxon>Bacteria</taxon>
        <taxon>Pseudomonadati</taxon>
        <taxon>Pseudomonadota</taxon>
        <taxon>Gammaproteobacteria</taxon>
        <taxon>Methylococcales</taxon>
        <taxon>Methylococcaceae</taxon>
        <taxon>Methylomonas</taxon>
    </lineage>
</organism>
<dbReference type="PROSITE" id="PS51352">
    <property type="entry name" value="THIOREDOXIN_2"/>
    <property type="match status" value="1"/>
</dbReference>
<dbReference type="AlphaFoldDB" id="F9ZZ68"/>
<dbReference type="GO" id="GO:0016491">
    <property type="term" value="F:oxidoreductase activity"/>
    <property type="evidence" value="ECO:0007669"/>
    <property type="project" value="InterPro"/>
</dbReference>
<evidence type="ECO:0000313" key="2">
    <source>
        <dbReference type="EMBL" id="AEG01094.1"/>
    </source>
</evidence>
<dbReference type="STRING" id="857087.Metme_2709"/>
<reference evidence="2 3" key="1">
    <citation type="journal article" date="2011" name="J. Bacteriol.">
        <title>Complete Genome Sequence of the Aerobic Marine Methanotroph Methylomonas methanica MC09.</title>
        <authorList>
            <person name="Boden R."/>
            <person name="Cunliffe M."/>
            <person name="Scanlan J."/>
            <person name="Moussard H."/>
            <person name="Kits K.D."/>
            <person name="Klotz M.G."/>
            <person name="Jetten M.S."/>
            <person name="Vuilleumier S."/>
            <person name="Han J."/>
            <person name="Peters L."/>
            <person name="Mikhailova N."/>
            <person name="Teshima H."/>
            <person name="Tapia R."/>
            <person name="Kyrpides N."/>
            <person name="Ivanova N."/>
            <person name="Pagani I."/>
            <person name="Cheng J.F."/>
            <person name="Goodwin L."/>
            <person name="Han C."/>
            <person name="Hauser L."/>
            <person name="Land M.L."/>
            <person name="Lapidus A."/>
            <person name="Lucas S."/>
            <person name="Pitluck S."/>
            <person name="Woyke T."/>
            <person name="Stein L."/>
            <person name="Murrell J.C."/>
        </authorList>
    </citation>
    <scope>NUCLEOTIDE SEQUENCE [LARGE SCALE GENOMIC DNA]</scope>
    <source>
        <strain evidence="2 3">MC09</strain>
    </source>
</reference>
<dbReference type="InterPro" id="IPR036249">
    <property type="entry name" value="Thioredoxin-like_sf"/>
</dbReference>
<dbReference type="InterPro" id="IPR013740">
    <property type="entry name" value="Redoxin"/>
</dbReference>
<dbReference type="Gene3D" id="3.40.30.10">
    <property type="entry name" value="Glutaredoxin"/>
    <property type="match status" value="1"/>
</dbReference>
<dbReference type="EMBL" id="CP002738">
    <property type="protein sequence ID" value="AEG01094.1"/>
    <property type="molecule type" value="Genomic_DNA"/>
</dbReference>
<keyword evidence="3" id="KW-1185">Reference proteome</keyword>
<dbReference type="PANTHER" id="PTHR42852">
    <property type="entry name" value="THIOL:DISULFIDE INTERCHANGE PROTEIN DSBE"/>
    <property type="match status" value="1"/>
</dbReference>
<feature type="domain" description="Thioredoxin" evidence="1">
    <location>
        <begin position="23"/>
        <end position="164"/>
    </location>
</feature>
<dbReference type="HOGENOM" id="CLU_042529_11_2_6"/>
<dbReference type="InterPro" id="IPR050553">
    <property type="entry name" value="Thioredoxin_ResA/DsbE_sf"/>
</dbReference>
<reference key="2">
    <citation type="submission" date="2011-05" db="EMBL/GenBank/DDBJ databases">
        <title>Complete genome sequence of the aerobic marine methanotroph Methylomonas methanica MC09.</title>
        <authorList>
            <person name="Boden R."/>
            <person name="Cunliffe M."/>
            <person name="Scanlan J."/>
            <person name="Moussard H."/>
            <person name="Kits K.D."/>
            <person name="Klotz M."/>
            <person name="Jetten M."/>
            <person name="Vuilleumier S."/>
            <person name="Han J."/>
            <person name="Peters L."/>
            <person name="Mikhailova N."/>
            <person name="Teshima H."/>
            <person name="Tapia R."/>
            <person name="Kyrpides N."/>
            <person name="Ivanova N."/>
            <person name="Pagani I."/>
            <person name="Cheng J.-F."/>
            <person name="Goodwin L."/>
            <person name="Han C."/>
            <person name="Hauser L."/>
            <person name="Land M."/>
            <person name="Lapidus A."/>
            <person name="Lucas S."/>
            <person name="Pitluck S."/>
            <person name="Woyke T."/>
            <person name="Stein L.Y."/>
            <person name="Murrell C."/>
        </authorList>
    </citation>
    <scope>NUCLEOTIDE SEQUENCE</scope>
    <source>
        <strain>MC09</strain>
    </source>
</reference>
<dbReference type="Pfam" id="PF08534">
    <property type="entry name" value="Redoxin"/>
    <property type="match status" value="1"/>
</dbReference>
<dbReference type="OrthoDB" id="9799347at2"/>
<dbReference type="InterPro" id="IPR013766">
    <property type="entry name" value="Thioredoxin_domain"/>
</dbReference>
<dbReference type="PANTHER" id="PTHR42852:SF17">
    <property type="entry name" value="THIOREDOXIN-LIKE PROTEIN HI_1115"/>
    <property type="match status" value="1"/>
</dbReference>
<gene>
    <name evidence="2" type="ordered locus">Metme_2709</name>
</gene>
<accession>F9ZZ68</accession>
<dbReference type="KEGG" id="mmt:Metme_2709"/>
<evidence type="ECO:0000259" key="1">
    <source>
        <dbReference type="PROSITE" id="PS51352"/>
    </source>
</evidence>